<evidence type="ECO:0000256" key="3">
    <source>
        <dbReference type="ARBA" id="ARBA00020268"/>
    </source>
</evidence>
<evidence type="ECO:0000256" key="4">
    <source>
        <dbReference type="ARBA" id="ARBA00022448"/>
    </source>
</evidence>
<evidence type="ECO:0000256" key="1">
    <source>
        <dbReference type="ARBA" id="ARBA00003408"/>
    </source>
</evidence>
<dbReference type="InterPro" id="IPR050222">
    <property type="entry name" value="MATE_MdtK"/>
</dbReference>
<feature type="transmembrane region" description="Helical" evidence="6">
    <location>
        <begin position="167"/>
        <end position="188"/>
    </location>
</feature>
<keyword evidence="8" id="KW-1185">Reference proteome</keyword>
<evidence type="ECO:0000256" key="6">
    <source>
        <dbReference type="SAM" id="Phobius"/>
    </source>
</evidence>
<gene>
    <name evidence="7" type="ORF">K5V21_12990</name>
</gene>
<dbReference type="InterPro" id="IPR002528">
    <property type="entry name" value="MATE_fam"/>
</dbReference>
<dbReference type="Proteomes" id="UP001299068">
    <property type="component" value="Unassembled WGS sequence"/>
</dbReference>
<feature type="transmembrane region" description="Helical" evidence="6">
    <location>
        <begin position="389"/>
        <end position="409"/>
    </location>
</feature>
<keyword evidence="6" id="KW-0472">Membrane</keyword>
<accession>A0ABS7KZX5</accession>
<feature type="transmembrane region" description="Helical" evidence="6">
    <location>
        <begin position="95"/>
        <end position="118"/>
    </location>
</feature>
<feature type="transmembrane region" description="Helical" evidence="6">
    <location>
        <begin position="21"/>
        <end position="43"/>
    </location>
</feature>
<dbReference type="PANTHER" id="PTHR43298">
    <property type="entry name" value="MULTIDRUG RESISTANCE PROTEIN NORM-RELATED"/>
    <property type="match status" value="1"/>
</dbReference>
<dbReference type="RefSeq" id="WP_221861615.1">
    <property type="nucleotide sequence ID" value="NZ_JAIKTU010000010.1"/>
</dbReference>
<dbReference type="NCBIfam" id="TIGR00797">
    <property type="entry name" value="matE"/>
    <property type="match status" value="1"/>
</dbReference>
<feature type="transmembrane region" description="Helical" evidence="6">
    <location>
        <begin position="49"/>
        <end position="75"/>
    </location>
</feature>
<feature type="transmembrane region" description="Helical" evidence="6">
    <location>
        <begin position="200"/>
        <end position="219"/>
    </location>
</feature>
<comment type="function">
    <text evidence="1">Multidrug efflux pump.</text>
</comment>
<evidence type="ECO:0000256" key="5">
    <source>
        <dbReference type="ARBA" id="ARBA00031636"/>
    </source>
</evidence>
<evidence type="ECO:0000256" key="2">
    <source>
        <dbReference type="ARBA" id="ARBA00010199"/>
    </source>
</evidence>
<dbReference type="PANTHER" id="PTHR43298:SF2">
    <property type="entry name" value="FMN_FAD EXPORTER YEEO-RELATED"/>
    <property type="match status" value="1"/>
</dbReference>
<keyword evidence="4" id="KW-0813">Transport</keyword>
<dbReference type="Pfam" id="PF01554">
    <property type="entry name" value="MatE"/>
    <property type="match status" value="2"/>
</dbReference>
<feature type="transmembrane region" description="Helical" evidence="6">
    <location>
        <begin position="138"/>
        <end position="155"/>
    </location>
</feature>
<feature type="transmembrane region" description="Helical" evidence="6">
    <location>
        <begin position="316"/>
        <end position="338"/>
    </location>
</feature>
<sequence>MIIKNLISTFSNIEYKKINNIAISLMLNNFSSMIISICDEAMIGRVSLVGFASVGIISTTVNSITGVLGSISVGFNIIGSRCKGENDYDKLRNNFMLNIFISTIVGLIFFLGTLKFGYSLIEYLYGLKGENLVQAVEYFNIFSLSIGLNMILFTFSSYFKIMNRTKYILYGNMIASVSNVLFDYILIFGKLGFSRFGIKGNAIGTILALVLNVVVYVIAIRKDEVIKILNLNLIENLKNTVRLSMPIMGEEILESTLLIIGINSILSRIGVLEVSAYNLLLSIVGIASMPIYAYSQASLTIIAENLNAKNIRLIKVTARRCLLLSMIFYLSLSIIFLMLKNYIPYLITDDQQLIKSSIEYMTLAFIINILYIPLTVYKYSLQGYGDVNWVFISSIIINSIGMIFIFSFAKVLNLRLYGVYIGMLLNYMLLSVAFYRRYKNLKL</sequence>
<reference evidence="7 8" key="1">
    <citation type="journal article" date="2021" name="Cell Host Microbe">
        <title>in vivo commensal control of Clostridioides difficile virulence.</title>
        <authorList>
            <person name="Girinathan B.P."/>
            <person name="Dibenedetto N."/>
            <person name="Worley J.N."/>
            <person name="Peltier J."/>
            <person name="Arrieta-Ortiz M.L."/>
            <person name="Rupa Christinal Immanuel S."/>
            <person name="Lavin R."/>
            <person name="Delaney M.L."/>
            <person name="Cummins C."/>
            <person name="Hoffmann M."/>
            <person name="Luo Y."/>
            <person name="Gonzalez-Escalona N."/>
            <person name="Allard M."/>
            <person name="Onderdonk A.B."/>
            <person name="Gerber G.K."/>
            <person name="Sonenshein A.L."/>
            <person name="Baliga N."/>
            <person name="Dupuy B."/>
            <person name="Bry L."/>
        </authorList>
    </citation>
    <scope>NUCLEOTIDE SEQUENCE [LARGE SCALE GENOMIC DNA]</scope>
    <source>
        <strain evidence="7 8">DSM 599</strain>
    </source>
</reference>
<proteinExistence type="inferred from homology"/>
<organism evidence="7 8">
    <name type="scientific">Clostridium sardiniense</name>
    <name type="common">Clostridium absonum</name>
    <dbReference type="NCBI Taxonomy" id="29369"/>
    <lineage>
        <taxon>Bacteria</taxon>
        <taxon>Bacillati</taxon>
        <taxon>Bacillota</taxon>
        <taxon>Clostridia</taxon>
        <taxon>Eubacteriales</taxon>
        <taxon>Clostridiaceae</taxon>
        <taxon>Clostridium</taxon>
    </lineage>
</organism>
<feature type="transmembrane region" description="Helical" evidence="6">
    <location>
        <begin position="358"/>
        <end position="377"/>
    </location>
</feature>
<evidence type="ECO:0000313" key="7">
    <source>
        <dbReference type="EMBL" id="MBY0756365.1"/>
    </source>
</evidence>
<protein>
    <recommendedName>
        <fullName evidence="3">Probable multidrug resistance protein NorM</fullName>
    </recommendedName>
    <alternativeName>
        <fullName evidence="5">Multidrug-efflux transporter</fullName>
    </alternativeName>
</protein>
<feature type="transmembrane region" description="Helical" evidence="6">
    <location>
        <begin position="415"/>
        <end position="435"/>
    </location>
</feature>
<keyword evidence="6" id="KW-1133">Transmembrane helix</keyword>
<evidence type="ECO:0000313" key="8">
    <source>
        <dbReference type="Proteomes" id="UP001299068"/>
    </source>
</evidence>
<keyword evidence="6" id="KW-0812">Transmembrane</keyword>
<comment type="similarity">
    <text evidence="2">Belongs to the multi antimicrobial extrusion (MATE) (TC 2.A.66.1) family.</text>
</comment>
<name>A0ABS7KZX5_CLOSR</name>
<dbReference type="EMBL" id="JAIKTU010000010">
    <property type="protein sequence ID" value="MBY0756365.1"/>
    <property type="molecule type" value="Genomic_DNA"/>
</dbReference>
<comment type="caution">
    <text evidence="7">The sequence shown here is derived from an EMBL/GenBank/DDBJ whole genome shotgun (WGS) entry which is preliminary data.</text>
</comment>